<dbReference type="SMART" id="SM00862">
    <property type="entry name" value="Trans_reg_C"/>
    <property type="match status" value="1"/>
</dbReference>
<dbReference type="InterPro" id="IPR001867">
    <property type="entry name" value="OmpR/PhoB-type_DNA-bd"/>
</dbReference>
<accession>A0A645HYL3</accession>
<protein>
    <submittedName>
        <fullName evidence="3">Alkaline phosphatase synthesis transcriptional regulatory protein SphR</fullName>
    </submittedName>
</protein>
<comment type="caution">
    <text evidence="3">The sequence shown here is derived from an EMBL/GenBank/DDBJ whole genome shotgun (WGS) entry which is preliminary data.</text>
</comment>
<evidence type="ECO:0000256" key="1">
    <source>
        <dbReference type="ARBA" id="ARBA00023125"/>
    </source>
</evidence>
<dbReference type="EMBL" id="VSSQ01098194">
    <property type="protein sequence ID" value="MPN41264.1"/>
    <property type="molecule type" value="Genomic_DNA"/>
</dbReference>
<reference evidence="3" key="1">
    <citation type="submission" date="2019-08" db="EMBL/GenBank/DDBJ databases">
        <authorList>
            <person name="Kucharzyk K."/>
            <person name="Murdoch R.W."/>
            <person name="Higgins S."/>
            <person name="Loffler F."/>
        </authorList>
    </citation>
    <scope>NUCLEOTIDE SEQUENCE</scope>
</reference>
<dbReference type="SUPFAM" id="SSF46894">
    <property type="entry name" value="C-terminal effector domain of the bipartite response regulators"/>
    <property type="match status" value="1"/>
</dbReference>
<dbReference type="Gene3D" id="1.10.10.10">
    <property type="entry name" value="Winged helix-like DNA-binding domain superfamily/Winged helix DNA-binding domain"/>
    <property type="match status" value="1"/>
</dbReference>
<dbReference type="PROSITE" id="PS51755">
    <property type="entry name" value="OMPR_PHOB"/>
    <property type="match status" value="1"/>
</dbReference>
<dbReference type="CDD" id="cd00383">
    <property type="entry name" value="trans_reg_C"/>
    <property type="match status" value="1"/>
</dbReference>
<sequence length="66" mass="7667">MKSPGRVYTKVQIGEIIKGDYSMIDENSIMVHISRLREKIENDPKNPTYIKTIRGVGYKIEKIKEN</sequence>
<dbReference type="GO" id="GO:0003677">
    <property type="term" value="F:DNA binding"/>
    <property type="evidence" value="ECO:0007669"/>
    <property type="project" value="UniProtKB-KW"/>
</dbReference>
<feature type="domain" description="OmpR/PhoB-type" evidence="2">
    <location>
        <begin position="1"/>
        <end position="62"/>
    </location>
</feature>
<dbReference type="InterPro" id="IPR016032">
    <property type="entry name" value="Sig_transdc_resp-reg_C-effctor"/>
</dbReference>
<dbReference type="GO" id="GO:0000160">
    <property type="term" value="P:phosphorelay signal transduction system"/>
    <property type="evidence" value="ECO:0007669"/>
    <property type="project" value="InterPro"/>
</dbReference>
<evidence type="ECO:0000259" key="2">
    <source>
        <dbReference type="PROSITE" id="PS51755"/>
    </source>
</evidence>
<dbReference type="GO" id="GO:0006355">
    <property type="term" value="P:regulation of DNA-templated transcription"/>
    <property type="evidence" value="ECO:0007669"/>
    <property type="project" value="InterPro"/>
</dbReference>
<dbReference type="AlphaFoldDB" id="A0A645HYL3"/>
<organism evidence="3">
    <name type="scientific">bioreactor metagenome</name>
    <dbReference type="NCBI Taxonomy" id="1076179"/>
    <lineage>
        <taxon>unclassified sequences</taxon>
        <taxon>metagenomes</taxon>
        <taxon>ecological metagenomes</taxon>
    </lineage>
</organism>
<evidence type="ECO:0000313" key="3">
    <source>
        <dbReference type="EMBL" id="MPN41264.1"/>
    </source>
</evidence>
<gene>
    <name evidence="3" type="primary">sphR_17</name>
    <name evidence="3" type="ORF">SDC9_188806</name>
</gene>
<name>A0A645HYL3_9ZZZZ</name>
<keyword evidence="1" id="KW-0238">DNA-binding</keyword>
<dbReference type="InterPro" id="IPR036388">
    <property type="entry name" value="WH-like_DNA-bd_sf"/>
</dbReference>
<dbReference type="Pfam" id="PF00486">
    <property type="entry name" value="Trans_reg_C"/>
    <property type="match status" value="1"/>
</dbReference>
<proteinExistence type="predicted"/>